<reference evidence="3" key="2">
    <citation type="submission" date="2023-02" db="EMBL/GenBank/DDBJ databases">
        <authorList>
            <person name="Concha-Toloza M."/>
            <person name="Lopez-Cantillo M."/>
            <person name="Molina-Mora J."/>
            <person name="Collado L."/>
        </authorList>
    </citation>
    <scope>NUCLEOTIDE SEQUENCE</scope>
    <source>
        <strain evidence="3">FR1p273A</strain>
    </source>
</reference>
<comment type="caution">
    <text evidence="3">The sequence shown here is derived from an EMBL/GenBank/DDBJ whole genome shotgun (WGS) entry which is preliminary data.</text>
</comment>
<organism evidence="3 4">
    <name type="scientific">Aliarcobacter butzleri</name>
    <dbReference type="NCBI Taxonomy" id="28197"/>
    <lineage>
        <taxon>Bacteria</taxon>
        <taxon>Pseudomonadati</taxon>
        <taxon>Campylobacterota</taxon>
        <taxon>Epsilonproteobacteria</taxon>
        <taxon>Campylobacterales</taxon>
        <taxon>Arcobacteraceae</taxon>
        <taxon>Aliarcobacter</taxon>
    </lineage>
</organism>
<dbReference type="RefSeq" id="WP_284074850.1">
    <property type="nucleotide sequence ID" value="NZ_JAQTJH010000010.1"/>
</dbReference>
<dbReference type="SUPFAM" id="SSF53328">
    <property type="entry name" value="Formyltransferase"/>
    <property type="match status" value="1"/>
</dbReference>
<evidence type="ECO:0000259" key="1">
    <source>
        <dbReference type="Pfam" id="PF00551"/>
    </source>
</evidence>
<dbReference type="Pfam" id="PF02911">
    <property type="entry name" value="Formyl_trans_C"/>
    <property type="match status" value="1"/>
</dbReference>
<dbReference type="InterPro" id="IPR002376">
    <property type="entry name" value="Formyl_transf_N"/>
</dbReference>
<accession>A0AAW6VPA5</accession>
<protein>
    <submittedName>
        <fullName evidence="3">Formyltransferase family protein</fullName>
    </submittedName>
</protein>
<dbReference type="SUPFAM" id="SSF50486">
    <property type="entry name" value="FMT C-terminal domain-like"/>
    <property type="match status" value="1"/>
</dbReference>
<dbReference type="PANTHER" id="PTHR11138">
    <property type="entry name" value="METHIONYL-TRNA FORMYLTRANSFERASE"/>
    <property type="match status" value="1"/>
</dbReference>
<dbReference type="Pfam" id="PF00551">
    <property type="entry name" value="Formyl_trans_N"/>
    <property type="match status" value="1"/>
</dbReference>
<gene>
    <name evidence="3" type="ORF">PT520_08780</name>
</gene>
<dbReference type="InterPro" id="IPR036477">
    <property type="entry name" value="Formyl_transf_N_sf"/>
</dbReference>
<feature type="domain" description="Formyl transferase N-terminal" evidence="1">
    <location>
        <begin position="1"/>
        <end position="173"/>
    </location>
</feature>
<dbReference type="InterPro" id="IPR005793">
    <property type="entry name" value="Formyl_trans_C"/>
</dbReference>
<dbReference type="GO" id="GO:0005829">
    <property type="term" value="C:cytosol"/>
    <property type="evidence" value="ECO:0007669"/>
    <property type="project" value="TreeGrafter"/>
</dbReference>
<reference evidence="3" key="1">
    <citation type="journal article" date="2023" name="Antibiotics">
        <title>Genomic Characterization of Antibiotic-Resistant Campylobacterales Isolated from Chilean Poultry Meat.</title>
        <authorList>
            <person name="Concha-Toloza M."/>
            <person name="Lopez-Cantillo M."/>
            <person name="Molina-Mora J.A."/>
            <person name="Collado L."/>
        </authorList>
    </citation>
    <scope>NUCLEOTIDE SEQUENCE</scope>
    <source>
        <strain evidence="3">FR1p273A</strain>
    </source>
</reference>
<dbReference type="EMBL" id="JAQTJH010000010">
    <property type="protein sequence ID" value="MDK2062612.1"/>
    <property type="molecule type" value="Genomic_DNA"/>
</dbReference>
<dbReference type="CDD" id="cd08369">
    <property type="entry name" value="FMT_core"/>
    <property type="match status" value="1"/>
</dbReference>
<evidence type="ECO:0000259" key="2">
    <source>
        <dbReference type="Pfam" id="PF02911"/>
    </source>
</evidence>
<dbReference type="Gene3D" id="3.40.50.12230">
    <property type="match status" value="1"/>
</dbReference>
<dbReference type="Proteomes" id="UP001237843">
    <property type="component" value="Unassembled WGS sequence"/>
</dbReference>
<name>A0AAW6VPA5_9BACT</name>
<dbReference type="InterPro" id="IPR011034">
    <property type="entry name" value="Formyl_transferase-like_C_sf"/>
</dbReference>
<sequence>MKIALIGRTSMLMKTADLLMSNGFEIGAVITSPAAPEYSITEKDYEKLANSLNVYYACTTKINYIVDDLNSLNCDIGVSMNYSSTISKDVVNCFNLGILNAHLPRYRGNATPNWAIINGEQNIPLCIQYMIGGELDSGDIIGKEYKKIDISTKIGEIYDWAEEVTPKLYLDVLNKIKEDNSYRLYEQSKNKHDIIRCYPRLPEDSRIDWSKSNIDILRLINASSKPFSGAYGFYDDKKIVFEDCQLFEDTILCYSWTSF</sequence>
<evidence type="ECO:0000313" key="3">
    <source>
        <dbReference type="EMBL" id="MDK2062612.1"/>
    </source>
</evidence>
<dbReference type="GO" id="GO:0004479">
    <property type="term" value="F:methionyl-tRNA formyltransferase activity"/>
    <property type="evidence" value="ECO:0007669"/>
    <property type="project" value="TreeGrafter"/>
</dbReference>
<evidence type="ECO:0000313" key="4">
    <source>
        <dbReference type="Proteomes" id="UP001237843"/>
    </source>
</evidence>
<proteinExistence type="predicted"/>
<feature type="domain" description="Formyl transferase C-terminal" evidence="2">
    <location>
        <begin position="202"/>
        <end position="243"/>
    </location>
</feature>
<dbReference type="AlphaFoldDB" id="A0AAW6VPA5"/>
<dbReference type="PANTHER" id="PTHR11138:SF5">
    <property type="entry name" value="METHIONYL-TRNA FORMYLTRANSFERASE, MITOCHONDRIAL"/>
    <property type="match status" value="1"/>
</dbReference>